<accession>A0A010RF95</accession>
<dbReference type="HOGENOM" id="CLU_047021_1_0_1"/>
<dbReference type="KEGG" id="cfj:CFIO01_09790"/>
<organism evidence="1 2">
    <name type="scientific">Colletotrichum fioriniae PJ7</name>
    <dbReference type="NCBI Taxonomy" id="1445577"/>
    <lineage>
        <taxon>Eukaryota</taxon>
        <taxon>Fungi</taxon>
        <taxon>Dikarya</taxon>
        <taxon>Ascomycota</taxon>
        <taxon>Pezizomycotina</taxon>
        <taxon>Sordariomycetes</taxon>
        <taxon>Hypocreomycetidae</taxon>
        <taxon>Glomerellales</taxon>
        <taxon>Glomerellaceae</taxon>
        <taxon>Colletotrichum</taxon>
        <taxon>Colletotrichum acutatum species complex</taxon>
    </lineage>
</organism>
<dbReference type="OrthoDB" id="5427059at2759"/>
<name>A0A010RF95_9PEZI</name>
<dbReference type="Proteomes" id="UP000020467">
    <property type="component" value="Unassembled WGS sequence"/>
</dbReference>
<evidence type="ECO:0000313" key="1">
    <source>
        <dbReference type="EMBL" id="EXF76424.1"/>
    </source>
</evidence>
<comment type="caution">
    <text evidence="1">The sequence shown here is derived from an EMBL/GenBank/DDBJ whole genome shotgun (WGS) entry which is preliminary data.</text>
</comment>
<gene>
    <name evidence="1" type="ORF">CFIO01_09790</name>
</gene>
<proteinExistence type="predicted"/>
<dbReference type="AlphaFoldDB" id="A0A010RF95"/>
<dbReference type="EMBL" id="JARH01000845">
    <property type="protein sequence ID" value="EXF76424.1"/>
    <property type="molecule type" value="Genomic_DNA"/>
</dbReference>
<dbReference type="STRING" id="1445577.A0A010RF95"/>
<protein>
    <submittedName>
        <fullName evidence="1">Uncharacterized protein</fullName>
    </submittedName>
</protein>
<dbReference type="eggNOG" id="ENOG502RNMY">
    <property type="taxonomic scope" value="Eukaryota"/>
</dbReference>
<sequence length="411" mass="46619">MASMTNIPCELVSSILRRLDDFETPTSALLTCHHIYSSFMQIPGTELAILRRKIAPELLPYAVASLEASRLEPSPGDESSIRSLLDLLYDEPSQLVATTASMPLELLRSMSRKHDWVTTLALSYAAGAKIHLSSDITTSPETIDLSPSEYSRFCRAFYRVDLFYVLFGAVGNFNGLSGTGNLLFHRHPPWENEQLGCVHDFAEAKFLEASVDVLAHDVTFGEHQIDYLTTGGDNMMIQLWPSRGLDFLRRLISTTSRESKRVLLESAFNAGRTNLSDALECIMDAHAYNNTDLEDFSTSELGTIIPAYETICNTDKGPYAGWYAANTFVPPLCWVYRPKNNWLRRRAYVFWDWIFVREPDVLKLFTTARDEYDEPSAEALEEMEESFKQRSLIWQTSTMTSWSKGYTGHNY</sequence>
<evidence type="ECO:0000313" key="2">
    <source>
        <dbReference type="Proteomes" id="UP000020467"/>
    </source>
</evidence>
<reference evidence="1 2" key="1">
    <citation type="submission" date="2014-02" db="EMBL/GenBank/DDBJ databases">
        <title>The genome sequence of Colletotrichum fioriniae PJ7.</title>
        <authorList>
            <person name="Baroncelli R."/>
            <person name="Thon M.R."/>
        </authorList>
    </citation>
    <scope>NUCLEOTIDE SEQUENCE [LARGE SCALE GENOMIC DNA]</scope>
    <source>
        <strain evidence="1 2">PJ7</strain>
    </source>
</reference>
<keyword evidence="2" id="KW-1185">Reference proteome</keyword>